<name>A0A2R7Y9M7_9ARCH</name>
<dbReference type="InterPro" id="IPR021079">
    <property type="entry name" value="MeOH-cob_MeTrfase_bsu"/>
</dbReference>
<evidence type="ECO:0008006" key="3">
    <source>
        <dbReference type="Google" id="ProtNLM"/>
    </source>
</evidence>
<reference evidence="1 2" key="1">
    <citation type="submission" date="2017-04" db="EMBL/GenBank/DDBJ databases">
        <title>Draft Aigarchaeota genome from a New Zealand hot spring.</title>
        <authorList>
            <person name="Reysenbach A.-L."/>
            <person name="Donaho J.A."/>
            <person name="Gerhart J."/>
            <person name="Kelley J.F."/>
            <person name="Kouba K."/>
            <person name="Podar M."/>
            <person name="Stott M."/>
        </authorList>
    </citation>
    <scope>NUCLEOTIDE SEQUENCE [LARGE SCALE GENOMIC DNA]</scope>
    <source>
        <strain evidence="1">NZ13_MG1</strain>
    </source>
</reference>
<dbReference type="Proteomes" id="UP000244066">
    <property type="component" value="Unassembled WGS sequence"/>
</dbReference>
<dbReference type="Pfam" id="PF12176">
    <property type="entry name" value="MtaB"/>
    <property type="match status" value="1"/>
</dbReference>
<dbReference type="AlphaFoldDB" id="A0A2R7Y9M7"/>
<gene>
    <name evidence="1" type="ORF">B9J98_01190</name>
</gene>
<proteinExistence type="predicted"/>
<accession>A0A2R7Y9M7</accession>
<dbReference type="EMBL" id="NDWU01000002">
    <property type="protein sequence ID" value="PUA34234.1"/>
    <property type="molecule type" value="Genomic_DNA"/>
</dbReference>
<protein>
    <recommendedName>
        <fullName evidence="3">Methanol--corrinoid methyltransferase</fullName>
    </recommendedName>
</protein>
<sequence length="452" mass="49975">MPFRELAYKDADEMVFGFAKRPLRYGLGLSVGEGKVIPEVKYLLKPGLEQNVDMLVEEYRKVTLSVMERALNLGVNDVQLDTEFIEPMTTNPSWGRAVIRAQKEVLSTYYEEHGIRSALRATIADVRRFSKGLRKGEYFQAVMDSFAAAAESGADLLSIESRGGQEIFSYSLIRNDLAGIVFSLGVLAPRDVRYVWREIVRNAGKAIPAGDTACALANSAMVLADGLVNRKIPHTLAAVIRAMSAVRTLACYEEGARGPGKDCAYENVIIKAITGYPMSMEGKTSAFAHSSLVGNVVAAACDLWSNETIVVDDTFGGKTTAIIFEILSYDAALMNESITSGSSMTLRRLFINSDRYRDPQALILSPDNAFRIASAIVSASSDYERAVLAATEAICILEENLDRLRMPEVERRYLVTLKKFFEEAPEENRLIEESIRKYSGKVSEFNPANYEL</sequence>
<comment type="caution">
    <text evidence="1">The sequence shown here is derived from an EMBL/GenBank/DDBJ whole genome shotgun (WGS) entry which is preliminary data.</text>
</comment>
<evidence type="ECO:0000313" key="2">
    <source>
        <dbReference type="Proteomes" id="UP000244066"/>
    </source>
</evidence>
<organism evidence="1 2">
    <name type="scientific">Candidatus Terraquivivens tikiterensis</name>
    <dbReference type="NCBI Taxonomy" id="1980982"/>
    <lineage>
        <taxon>Archaea</taxon>
        <taxon>Nitrososphaerota</taxon>
        <taxon>Candidatus Wolframiiraptoraceae</taxon>
        <taxon>Candidatus Terraquivivens</taxon>
    </lineage>
</organism>
<evidence type="ECO:0000313" key="1">
    <source>
        <dbReference type="EMBL" id="PUA34234.1"/>
    </source>
</evidence>